<feature type="domain" description="N-end rule aminoacyl transferase C-terminal" evidence="1">
    <location>
        <begin position="157"/>
        <end position="273"/>
    </location>
</feature>
<dbReference type="GO" id="GO:0004057">
    <property type="term" value="F:arginyl-tRNA--protein transferase activity"/>
    <property type="evidence" value="ECO:0007669"/>
    <property type="project" value="InterPro"/>
</dbReference>
<dbReference type="GO" id="GO:0005737">
    <property type="term" value="C:cytoplasm"/>
    <property type="evidence" value="ECO:0007669"/>
    <property type="project" value="TreeGrafter"/>
</dbReference>
<organism evidence="2 3">
    <name type="scientific">Leucocoprinus birnbaumii</name>
    <dbReference type="NCBI Taxonomy" id="56174"/>
    <lineage>
        <taxon>Eukaryota</taxon>
        <taxon>Fungi</taxon>
        <taxon>Dikarya</taxon>
        <taxon>Basidiomycota</taxon>
        <taxon>Agaricomycotina</taxon>
        <taxon>Agaricomycetes</taxon>
        <taxon>Agaricomycetidae</taxon>
        <taxon>Agaricales</taxon>
        <taxon>Agaricineae</taxon>
        <taxon>Agaricaceae</taxon>
        <taxon>Leucocoprinus</taxon>
    </lineage>
</organism>
<comment type="caution">
    <text evidence="2">The sequence shown here is derived from an EMBL/GenBank/DDBJ whole genome shotgun (WGS) entry which is preliminary data.</text>
</comment>
<dbReference type="EMBL" id="JANIEX010000088">
    <property type="protein sequence ID" value="KAJ3573884.1"/>
    <property type="molecule type" value="Genomic_DNA"/>
</dbReference>
<dbReference type="InterPro" id="IPR017137">
    <property type="entry name" value="Arg-tRNA-P_Trfase_1_euk"/>
</dbReference>
<dbReference type="PANTHER" id="PTHR21367">
    <property type="entry name" value="ARGININE-TRNA-PROTEIN TRANSFERASE 1"/>
    <property type="match status" value="1"/>
</dbReference>
<gene>
    <name evidence="2" type="ORF">NP233_g2158</name>
</gene>
<dbReference type="AlphaFoldDB" id="A0AAD5YV65"/>
<dbReference type="InterPro" id="IPR007472">
    <property type="entry name" value="N-end_Aminoacyl_Trfase_C"/>
</dbReference>
<name>A0AAD5YV65_9AGAR</name>
<sequence>MASEHNVITIIEDELEQIKSLGEAVGRYPGTCGYCSAPGERSKQRSNHHIAGLDASRLTCECSCPLAIFSLRLDAFQFKPSKSQRKVVNRWNRYVLNGREGELMDVETRPRKVKSKGKEQAFNLIKAMHAAEATFASEEHPAHKFEIELEPASFTEEKYALFDKYQRDIHHDFKSTPRGFERFLSKNIPYSSPPPDHLPRKYGSYHQLYRLDGTLIAMAVLDILPYCVSSVYFIYDKAWEQFCFGKISALREISLAKEINEAGVPDMKYLYMGESPVVPPLPETELFAGFYIHSCQKMRYKGEYAPSYLLDPASLPLPSHSSLF</sequence>
<dbReference type="Pfam" id="PF04377">
    <property type="entry name" value="ATE_C"/>
    <property type="match status" value="2"/>
</dbReference>
<keyword evidence="3" id="KW-1185">Reference proteome</keyword>
<dbReference type="PIRSF" id="PIRSF037207">
    <property type="entry name" value="ATE1_euk"/>
    <property type="match status" value="1"/>
</dbReference>
<evidence type="ECO:0000259" key="1">
    <source>
        <dbReference type="Pfam" id="PF04377"/>
    </source>
</evidence>
<proteinExistence type="predicted"/>
<dbReference type="Proteomes" id="UP001213000">
    <property type="component" value="Unassembled WGS sequence"/>
</dbReference>
<feature type="domain" description="N-end rule aminoacyl transferase C-terminal" evidence="1">
    <location>
        <begin position="287"/>
        <end position="311"/>
    </location>
</feature>
<accession>A0AAD5YV65</accession>
<reference evidence="2" key="1">
    <citation type="submission" date="2022-07" db="EMBL/GenBank/DDBJ databases">
        <title>Genome Sequence of Leucocoprinus birnbaumii.</title>
        <authorList>
            <person name="Buettner E."/>
        </authorList>
    </citation>
    <scope>NUCLEOTIDE SEQUENCE</scope>
    <source>
        <strain evidence="2">VT141</strain>
    </source>
</reference>
<protein>
    <recommendedName>
        <fullName evidence="1">N-end rule aminoacyl transferase C-terminal domain-containing protein</fullName>
    </recommendedName>
</protein>
<evidence type="ECO:0000313" key="3">
    <source>
        <dbReference type="Proteomes" id="UP001213000"/>
    </source>
</evidence>
<dbReference type="InterPro" id="IPR030700">
    <property type="entry name" value="N-end_Aminoacyl_Trfase"/>
</dbReference>
<dbReference type="PANTHER" id="PTHR21367:SF1">
    <property type="entry name" value="ARGINYL-TRNA--PROTEIN TRANSFERASE 1"/>
    <property type="match status" value="1"/>
</dbReference>
<evidence type="ECO:0000313" key="2">
    <source>
        <dbReference type="EMBL" id="KAJ3573884.1"/>
    </source>
</evidence>